<accession>A0A849AJ21</accession>
<dbReference type="SUPFAM" id="SSF55729">
    <property type="entry name" value="Acyl-CoA N-acyltransferases (Nat)"/>
    <property type="match status" value="1"/>
</dbReference>
<evidence type="ECO:0000313" key="3">
    <source>
        <dbReference type="Proteomes" id="UP000557772"/>
    </source>
</evidence>
<dbReference type="Gene3D" id="3.40.630.30">
    <property type="match status" value="1"/>
</dbReference>
<proteinExistence type="predicted"/>
<dbReference type="AlphaFoldDB" id="A0A849AJ21"/>
<reference evidence="2 3" key="1">
    <citation type="submission" date="2020-05" db="EMBL/GenBank/DDBJ databases">
        <title>Flexivirga sp. ID2601S isolated from air conditioner.</title>
        <authorList>
            <person name="Kim D.H."/>
        </authorList>
    </citation>
    <scope>NUCLEOTIDE SEQUENCE [LARGE SCALE GENOMIC DNA]</scope>
    <source>
        <strain evidence="2 3">ID2601S</strain>
    </source>
</reference>
<evidence type="ECO:0000259" key="1">
    <source>
        <dbReference type="PROSITE" id="PS51186"/>
    </source>
</evidence>
<name>A0A849AJ21_9MICO</name>
<keyword evidence="3" id="KW-1185">Reference proteome</keyword>
<sequence>MRSDFRIEPFAEADAPELAAMHMQVWRDTYAGMLSQDYLDSMELGPRIAHWRKRIGVANAREHEGSSDVDGVRQLSRLARHLPSGRIAGFCQVGAARDEGAPVAQELGALNVLREFHGCGVAGQLVDATLGGLPAYLWVVEQNLRAQAFYAKLGFAPDGGRQRDDELGCDELRMVRGAQR</sequence>
<dbReference type="GO" id="GO:0016747">
    <property type="term" value="F:acyltransferase activity, transferring groups other than amino-acyl groups"/>
    <property type="evidence" value="ECO:0007669"/>
    <property type="project" value="InterPro"/>
</dbReference>
<gene>
    <name evidence="2" type="ORF">HJ588_08590</name>
</gene>
<dbReference type="InterPro" id="IPR016181">
    <property type="entry name" value="Acyl_CoA_acyltransferase"/>
</dbReference>
<protein>
    <submittedName>
        <fullName evidence="2">GNAT family N-acetyltransferase</fullName>
    </submittedName>
</protein>
<dbReference type="Proteomes" id="UP000557772">
    <property type="component" value="Unassembled WGS sequence"/>
</dbReference>
<dbReference type="EMBL" id="JABENB010000001">
    <property type="protein sequence ID" value="NNG39331.1"/>
    <property type="molecule type" value="Genomic_DNA"/>
</dbReference>
<evidence type="ECO:0000313" key="2">
    <source>
        <dbReference type="EMBL" id="NNG39331.1"/>
    </source>
</evidence>
<feature type="domain" description="N-acetyltransferase" evidence="1">
    <location>
        <begin position="5"/>
        <end position="179"/>
    </location>
</feature>
<keyword evidence="2" id="KW-0808">Transferase</keyword>
<dbReference type="InterPro" id="IPR000182">
    <property type="entry name" value="GNAT_dom"/>
</dbReference>
<comment type="caution">
    <text evidence="2">The sequence shown here is derived from an EMBL/GenBank/DDBJ whole genome shotgun (WGS) entry which is preliminary data.</text>
</comment>
<dbReference type="RefSeq" id="WP_171153988.1">
    <property type="nucleotide sequence ID" value="NZ_JABENB010000001.1"/>
</dbReference>
<organism evidence="2 3">
    <name type="scientific">Flexivirga aerilata</name>
    <dbReference type="NCBI Taxonomy" id="1656889"/>
    <lineage>
        <taxon>Bacteria</taxon>
        <taxon>Bacillati</taxon>
        <taxon>Actinomycetota</taxon>
        <taxon>Actinomycetes</taxon>
        <taxon>Micrococcales</taxon>
        <taxon>Dermacoccaceae</taxon>
        <taxon>Flexivirga</taxon>
    </lineage>
</organism>
<dbReference type="Pfam" id="PF13508">
    <property type="entry name" value="Acetyltransf_7"/>
    <property type="match status" value="1"/>
</dbReference>
<dbReference type="PROSITE" id="PS51186">
    <property type="entry name" value="GNAT"/>
    <property type="match status" value="1"/>
</dbReference>